<evidence type="ECO:0000313" key="2">
    <source>
        <dbReference type="Proteomes" id="UP000199695"/>
    </source>
</evidence>
<protein>
    <submittedName>
        <fullName evidence="1">Bacteriophage HK97-gp10, putative tail-component</fullName>
    </submittedName>
</protein>
<reference evidence="1 2" key="1">
    <citation type="submission" date="2016-10" db="EMBL/GenBank/DDBJ databases">
        <authorList>
            <person name="de Groot N.N."/>
        </authorList>
    </citation>
    <scope>NUCLEOTIDE SEQUENCE [LARGE SCALE GENOMIC DNA]</scope>
    <source>
        <strain evidence="1 2">DSM 46701</strain>
    </source>
</reference>
<dbReference type="STRING" id="1173111.SAMN05444955_12511"/>
<dbReference type="InterPro" id="IPR010064">
    <property type="entry name" value="HK97-gp10_tail"/>
</dbReference>
<dbReference type="AlphaFoldDB" id="A0A1H8JHI6"/>
<dbReference type="EMBL" id="FOCQ01000025">
    <property type="protein sequence ID" value="SEN79915.1"/>
    <property type="molecule type" value="Genomic_DNA"/>
</dbReference>
<dbReference type="OrthoDB" id="1807756at2"/>
<dbReference type="Pfam" id="PF04883">
    <property type="entry name" value="HK97-gp10_like"/>
    <property type="match status" value="1"/>
</dbReference>
<name>A0A1H8JHI6_9BACL</name>
<dbReference type="Proteomes" id="UP000199695">
    <property type="component" value="Unassembled WGS sequence"/>
</dbReference>
<proteinExistence type="predicted"/>
<keyword evidence="2" id="KW-1185">Reference proteome</keyword>
<accession>A0A1H8JHI6</accession>
<sequence>MRVDIDVSFQKQMNLKEIVSDTVREAAEELKDEAKQNAPTRSGELKSSIQITRLSGRSAKVGSKLVYAPVHEFGGTIRPKKGKVMRYQINGRWVTLRGVTIKESRYLRNAAKEVNRRVPRIAERVMKEKGFI</sequence>
<gene>
    <name evidence="1" type="ORF">SAMN05444955_12511</name>
</gene>
<organism evidence="1 2">
    <name type="scientific">Lihuaxuella thermophila</name>
    <dbReference type="NCBI Taxonomy" id="1173111"/>
    <lineage>
        <taxon>Bacteria</taxon>
        <taxon>Bacillati</taxon>
        <taxon>Bacillota</taxon>
        <taxon>Bacilli</taxon>
        <taxon>Bacillales</taxon>
        <taxon>Thermoactinomycetaceae</taxon>
        <taxon>Lihuaxuella</taxon>
    </lineage>
</organism>
<evidence type="ECO:0000313" key="1">
    <source>
        <dbReference type="EMBL" id="SEN79915.1"/>
    </source>
</evidence>
<dbReference type="RefSeq" id="WP_089973306.1">
    <property type="nucleotide sequence ID" value="NZ_FOCQ01000025.1"/>
</dbReference>